<name>A0AAD1XWB9_EUPCR</name>
<evidence type="ECO:0000313" key="2">
    <source>
        <dbReference type="Proteomes" id="UP001295684"/>
    </source>
</evidence>
<keyword evidence="2" id="KW-1185">Reference proteome</keyword>
<dbReference type="PANTHER" id="PTHR12459">
    <property type="entry name" value="TRANSMEMBRANE PROTEIN 135-RELATED"/>
    <property type="match status" value="1"/>
</dbReference>
<comment type="caution">
    <text evidence="1">The sequence shown here is derived from an EMBL/GenBank/DDBJ whole genome shotgun (WGS) entry which is preliminary data.</text>
</comment>
<dbReference type="PANTHER" id="PTHR12459:SF15">
    <property type="entry name" value="TRANSMEMBRANE PROTEIN 135"/>
    <property type="match status" value="1"/>
</dbReference>
<evidence type="ECO:0000313" key="1">
    <source>
        <dbReference type="EMBL" id="CAI2380172.1"/>
    </source>
</evidence>
<dbReference type="Proteomes" id="UP001295684">
    <property type="component" value="Unassembled WGS sequence"/>
</dbReference>
<protein>
    <recommendedName>
        <fullName evidence="3">Transmembrane protein 135 N-terminal domain-containing protein</fullName>
    </recommendedName>
</protein>
<accession>A0AAD1XWB9</accession>
<reference evidence="1" key="1">
    <citation type="submission" date="2023-07" db="EMBL/GenBank/DDBJ databases">
        <authorList>
            <consortium name="AG Swart"/>
            <person name="Singh M."/>
            <person name="Singh A."/>
            <person name="Seah K."/>
            <person name="Emmerich C."/>
        </authorList>
    </citation>
    <scope>NUCLEOTIDE SEQUENCE</scope>
    <source>
        <strain evidence="1">DP1</strain>
    </source>
</reference>
<organism evidence="1 2">
    <name type="scientific">Euplotes crassus</name>
    <dbReference type="NCBI Taxonomy" id="5936"/>
    <lineage>
        <taxon>Eukaryota</taxon>
        <taxon>Sar</taxon>
        <taxon>Alveolata</taxon>
        <taxon>Ciliophora</taxon>
        <taxon>Intramacronucleata</taxon>
        <taxon>Spirotrichea</taxon>
        <taxon>Hypotrichia</taxon>
        <taxon>Euplotida</taxon>
        <taxon>Euplotidae</taxon>
        <taxon>Moneuplotes</taxon>
    </lineage>
</organism>
<dbReference type="EMBL" id="CAMPGE010022099">
    <property type="protein sequence ID" value="CAI2380172.1"/>
    <property type="molecule type" value="Genomic_DNA"/>
</dbReference>
<dbReference type="InterPro" id="IPR026749">
    <property type="entry name" value="Tmem135"/>
</dbReference>
<proteinExistence type="predicted"/>
<dbReference type="AlphaFoldDB" id="A0AAD1XWB9"/>
<evidence type="ECO:0008006" key="3">
    <source>
        <dbReference type="Google" id="ProtNLM"/>
    </source>
</evidence>
<gene>
    <name evidence="1" type="ORF">ECRASSUSDP1_LOCUS21601</name>
</gene>
<sequence length="208" mass="24400">MPLRPEDINPNDVFTPEFITHAFKGGNIPCRLMHDHTCEYDAILRFIKIFKAAFKFYAPIHLIPVIIFKLKRIKKQPWKVIKGYLKNVFQSCMFLSVYMTILKYGMCIFRNLLGNRPLSILLAGVISFPGMFFEAPGRRTEMSLYFLSPFLESVWRWLDKRGYPVNIPNGEVYLFCTCVAIIMYCYERHPDTIKSTYRSLLSKLWGDD</sequence>